<comment type="caution">
    <text evidence="1">The sequence shown here is derived from an EMBL/GenBank/DDBJ whole genome shotgun (WGS) entry which is preliminary data.</text>
</comment>
<dbReference type="EMBL" id="JBBNAE010000006">
    <property type="protein sequence ID" value="KAK9116207.1"/>
    <property type="molecule type" value="Genomic_DNA"/>
</dbReference>
<evidence type="ECO:0000313" key="1">
    <source>
        <dbReference type="EMBL" id="KAK9116207.1"/>
    </source>
</evidence>
<protein>
    <submittedName>
        <fullName evidence="1">Uncharacterized protein</fullName>
    </submittedName>
</protein>
<dbReference type="AlphaFoldDB" id="A0AAP0IKH3"/>
<evidence type="ECO:0000313" key="2">
    <source>
        <dbReference type="Proteomes" id="UP001417504"/>
    </source>
</evidence>
<sequence length="52" mass="5739">MSLDDGGGGDFVNQWWWNGAWELGRIARAIVRGGDDNRLPNLLSLSLSFSSM</sequence>
<accession>A0AAP0IKH3</accession>
<proteinExistence type="predicted"/>
<keyword evidence="2" id="KW-1185">Reference proteome</keyword>
<reference evidence="1 2" key="1">
    <citation type="submission" date="2024-01" db="EMBL/GenBank/DDBJ databases">
        <title>Genome assemblies of Stephania.</title>
        <authorList>
            <person name="Yang L."/>
        </authorList>
    </citation>
    <scope>NUCLEOTIDE SEQUENCE [LARGE SCALE GENOMIC DNA]</scope>
    <source>
        <strain evidence="1">QJT</strain>
        <tissue evidence="1">Leaf</tissue>
    </source>
</reference>
<name>A0AAP0IKH3_9MAGN</name>
<dbReference type="Proteomes" id="UP001417504">
    <property type="component" value="Unassembled WGS sequence"/>
</dbReference>
<organism evidence="1 2">
    <name type="scientific">Stephania japonica</name>
    <dbReference type="NCBI Taxonomy" id="461633"/>
    <lineage>
        <taxon>Eukaryota</taxon>
        <taxon>Viridiplantae</taxon>
        <taxon>Streptophyta</taxon>
        <taxon>Embryophyta</taxon>
        <taxon>Tracheophyta</taxon>
        <taxon>Spermatophyta</taxon>
        <taxon>Magnoliopsida</taxon>
        <taxon>Ranunculales</taxon>
        <taxon>Menispermaceae</taxon>
        <taxon>Menispermoideae</taxon>
        <taxon>Cissampelideae</taxon>
        <taxon>Stephania</taxon>
    </lineage>
</organism>
<gene>
    <name evidence="1" type="ORF">Sjap_015154</name>
</gene>